<evidence type="ECO:0000259" key="4">
    <source>
        <dbReference type="PROSITE" id="PS50076"/>
    </source>
</evidence>
<feature type="repeat" description="TPR" evidence="3">
    <location>
        <begin position="8"/>
        <end position="41"/>
    </location>
</feature>
<dbReference type="PROSITE" id="PS50076">
    <property type="entry name" value="DNAJ_2"/>
    <property type="match status" value="1"/>
</dbReference>
<feature type="repeat" description="TPR" evidence="3">
    <location>
        <begin position="190"/>
        <end position="223"/>
    </location>
</feature>
<dbReference type="SUPFAM" id="SSF46565">
    <property type="entry name" value="Chaperone J-domain"/>
    <property type="match status" value="1"/>
</dbReference>
<keyword evidence="2 3" id="KW-0802">TPR repeat</keyword>
<dbReference type="Pfam" id="PF13414">
    <property type="entry name" value="TPR_11"/>
    <property type="match status" value="1"/>
</dbReference>
<dbReference type="PROSITE" id="PS50005">
    <property type="entry name" value="TPR"/>
    <property type="match status" value="6"/>
</dbReference>
<dbReference type="AlphaFoldDB" id="A0A4S2LCN8"/>
<name>A0A4S2LCN8_OPIFE</name>
<reference evidence="5 6" key="1">
    <citation type="journal article" date="2019" name="BMC Genomics">
        <title>New insights from Opisthorchis felineus genome: update on genomics of the epidemiologically important liver flukes.</title>
        <authorList>
            <person name="Ershov N.I."/>
            <person name="Mordvinov V.A."/>
            <person name="Prokhortchouk E.B."/>
            <person name="Pakharukova M.Y."/>
            <person name="Gunbin K.V."/>
            <person name="Ustyantsev K."/>
            <person name="Genaev M.A."/>
            <person name="Blinov A.G."/>
            <person name="Mazur A."/>
            <person name="Boulygina E."/>
            <person name="Tsygankova S."/>
            <person name="Khrameeva E."/>
            <person name="Chekanov N."/>
            <person name="Fan G."/>
            <person name="Xiao A."/>
            <person name="Zhang H."/>
            <person name="Xu X."/>
            <person name="Yang H."/>
            <person name="Solovyev V."/>
            <person name="Lee S.M."/>
            <person name="Liu X."/>
            <person name="Afonnikov D.A."/>
            <person name="Skryabin K.G."/>
        </authorList>
    </citation>
    <scope>NUCLEOTIDE SEQUENCE [LARGE SCALE GENOMIC DNA]</scope>
    <source>
        <strain evidence="5">AK-0245</strain>
        <tissue evidence="5">Whole organism</tissue>
    </source>
</reference>
<feature type="repeat" description="TPR" evidence="3">
    <location>
        <begin position="274"/>
        <end position="307"/>
    </location>
</feature>
<comment type="caution">
    <text evidence="5">The sequence shown here is derived from an EMBL/GenBank/DDBJ whole genome shotgun (WGS) entry which is preliminary data.</text>
</comment>
<dbReference type="Proteomes" id="UP000308267">
    <property type="component" value="Unassembled WGS sequence"/>
</dbReference>
<dbReference type="CDD" id="cd06257">
    <property type="entry name" value="DnaJ"/>
    <property type="match status" value="1"/>
</dbReference>
<dbReference type="InterPro" id="IPR036869">
    <property type="entry name" value="J_dom_sf"/>
</dbReference>
<evidence type="ECO:0000313" key="5">
    <source>
        <dbReference type="EMBL" id="TGZ61023.1"/>
    </source>
</evidence>
<dbReference type="InterPro" id="IPR013105">
    <property type="entry name" value="TPR_2"/>
</dbReference>
<dbReference type="SUPFAM" id="SSF48452">
    <property type="entry name" value="TPR-like"/>
    <property type="match status" value="1"/>
</dbReference>
<feature type="repeat" description="TPR" evidence="3">
    <location>
        <begin position="42"/>
        <end position="75"/>
    </location>
</feature>
<feature type="repeat" description="TPR" evidence="3">
    <location>
        <begin position="308"/>
        <end position="341"/>
    </location>
</feature>
<evidence type="ECO:0000256" key="3">
    <source>
        <dbReference type="PROSITE-ProRule" id="PRU00339"/>
    </source>
</evidence>
<protein>
    <recommendedName>
        <fullName evidence="4">J domain-containing protein</fullName>
    </recommendedName>
</protein>
<dbReference type="InterPro" id="IPR019734">
    <property type="entry name" value="TPR_rpt"/>
</dbReference>
<evidence type="ECO:0000256" key="1">
    <source>
        <dbReference type="ARBA" id="ARBA00022737"/>
    </source>
</evidence>
<dbReference type="SMART" id="SM00028">
    <property type="entry name" value="TPR"/>
    <property type="match status" value="6"/>
</dbReference>
<dbReference type="Pfam" id="PF00515">
    <property type="entry name" value="TPR_1"/>
    <property type="match status" value="1"/>
</dbReference>
<dbReference type="PROSITE" id="PS00636">
    <property type="entry name" value="DNAJ_1"/>
    <property type="match status" value="1"/>
</dbReference>
<dbReference type="PANTHER" id="PTHR45188:SF2">
    <property type="entry name" value="DNAJ HOMOLOG SUBFAMILY C MEMBER 7"/>
    <property type="match status" value="1"/>
</dbReference>
<dbReference type="Pfam" id="PF07719">
    <property type="entry name" value="TPR_2"/>
    <property type="match status" value="1"/>
</dbReference>
<dbReference type="Gene3D" id="1.10.287.110">
    <property type="entry name" value="DnaJ domain"/>
    <property type="match status" value="1"/>
</dbReference>
<dbReference type="InterPro" id="IPR001623">
    <property type="entry name" value="DnaJ_domain"/>
</dbReference>
<proteinExistence type="predicted"/>
<dbReference type="Gene3D" id="1.25.40.10">
    <property type="entry name" value="Tetratricopeptide repeat domain"/>
    <property type="match status" value="1"/>
</dbReference>
<organism evidence="5 6">
    <name type="scientific">Opisthorchis felineus</name>
    <dbReference type="NCBI Taxonomy" id="147828"/>
    <lineage>
        <taxon>Eukaryota</taxon>
        <taxon>Metazoa</taxon>
        <taxon>Spiralia</taxon>
        <taxon>Lophotrochozoa</taxon>
        <taxon>Platyhelminthes</taxon>
        <taxon>Trematoda</taxon>
        <taxon>Digenea</taxon>
        <taxon>Opisthorchiida</taxon>
        <taxon>Opisthorchiata</taxon>
        <taxon>Opisthorchiidae</taxon>
        <taxon>Opisthorchis</taxon>
    </lineage>
</organism>
<dbReference type="STRING" id="147828.A0A4S2LCN8"/>
<dbReference type="PANTHER" id="PTHR45188">
    <property type="entry name" value="DNAJ PROTEIN P58IPK HOMOLOG"/>
    <property type="match status" value="1"/>
</dbReference>
<accession>A0A4S2LCN8</accession>
<feature type="repeat" description="TPR" evidence="3">
    <location>
        <begin position="236"/>
        <end position="269"/>
    </location>
</feature>
<keyword evidence="6" id="KW-1185">Reference proteome</keyword>
<dbReference type="SMART" id="SM00271">
    <property type="entry name" value="DnaJ"/>
    <property type="match status" value="1"/>
</dbReference>
<dbReference type="InterPro" id="IPR011990">
    <property type="entry name" value="TPR-like_helical_dom_sf"/>
</dbReference>
<dbReference type="OrthoDB" id="765884at2759"/>
<feature type="domain" description="J" evidence="4">
    <location>
        <begin position="361"/>
        <end position="431"/>
    </location>
</feature>
<keyword evidence="1" id="KW-0677">Repeat</keyword>
<evidence type="ECO:0000313" key="6">
    <source>
        <dbReference type="Proteomes" id="UP000308267"/>
    </source>
</evidence>
<dbReference type="EMBL" id="SJOL01008140">
    <property type="protein sequence ID" value="TGZ61023.1"/>
    <property type="molecule type" value="Genomic_DNA"/>
</dbReference>
<dbReference type="PRINTS" id="PR00625">
    <property type="entry name" value="JDOMAIN"/>
</dbReference>
<dbReference type="InterPro" id="IPR018253">
    <property type="entry name" value="DnaJ_domain_CS"/>
</dbReference>
<evidence type="ECO:0000256" key="2">
    <source>
        <dbReference type="ARBA" id="ARBA00022803"/>
    </source>
</evidence>
<gene>
    <name evidence="5" type="ORF">CRM22_008198</name>
</gene>
<dbReference type="Pfam" id="PF00226">
    <property type="entry name" value="DnaJ"/>
    <property type="match status" value="1"/>
</dbReference>
<sequence>MTDQVILVEEYKTNGNSAYQKACYDEAVEWYTKAINVDGSNALLYSNRAAAYLMLTRYQEAFQDASKSVDLNPQYCKALIRYVKCCICLGKVEDARRVCSLIRELDPINTEFSSQAHQLDLLQQTYESYEHQLTIPDLRYALHLINKCIDMAPGSLDYNLKKVDLLIRLKRVSEAKRHVEAILKVHPASVEVLYYRGLCLFYLDHLDKAVSHFQHVLRLHPDHTETQQSFKRCKTLLRLKDEGNRYIHERRYSKAYETYTDALTIDPLHDAMNAKLLCNRACAGYNLGKYETALEDCNQAIALDPSYVRAHLRRAKCYSSLEMYDKAVEEWTAVVNMDPSDEHKQGLQMAKRELARSKEINYYKVLGVKKNASSDEIKQAYKKLALQHHPDRHTHADDATRQEQEQKFKEVGEAYSVLSDPQKRQQYDCGMYSASGFDASKVQARNLFTQVFPNFTTNGSTVHFCFS</sequence>
<dbReference type="Pfam" id="PF13181">
    <property type="entry name" value="TPR_8"/>
    <property type="match status" value="1"/>
</dbReference>